<dbReference type="Gene3D" id="3.30.530.20">
    <property type="match status" value="1"/>
</dbReference>
<dbReference type="Proteomes" id="UP000053890">
    <property type="component" value="Unassembled WGS sequence"/>
</dbReference>
<dbReference type="GeneID" id="28973857"/>
<proteinExistence type="predicted"/>
<reference evidence="1 2" key="1">
    <citation type="journal article" date="2015" name="Front. Microbiol.">
        <title>Genome sequence of the plant growth promoting endophytic yeast Rhodotorula graminis WP1.</title>
        <authorList>
            <person name="Firrincieli A."/>
            <person name="Otillar R."/>
            <person name="Salamov A."/>
            <person name="Schmutz J."/>
            <person name="Khan Z."/>
            <person name="Redman R.S."/>
            <person name="Fleck N.D."/>
            <person name="Lindquist E."/>
            <person name="Grigoriev I.V."/>
            <person name="Doty S.L."/>
        </authorList>
    </citation>
    <scope>NUCLEOTIDE SEQUENCE [LARGE SCALE GENOMIC DNA]</scope>
    <source>
        <strain evidence="1 2">WP1</strain>
    </source>
</reference>
<sequence>MPAFAATRPVNPPGSSPSLTADQLWAGLGIKARNPQQFVPAITACRVVEETEDKVTRIVRFNDGPEIKEEVHFFPPTIAYFEMSPPSPAPPIRITNLVSYGPPPSHDLLLTFSFAPKLPHLADDEARKLSPEELNDKVGEGVEKAIEVIRDMAREGKL</sequence>
<dbReference type="InterPro" id="IPR015075">
    <property type="entry name" value="AtaL"/>
</dbReference>
<evidence type="ECO:0008006" key="3">
    <source>
        <dbReference type="Google" id="ProtNLM"/>
    </source>
</evidence>
<dbReference type="OrthoDB" id="2320332at2759"/>
<dbReference type="InterPro" id="IPR023393">
    <property type="entry name" value="START-like_dom_sf"/>
</dbReference>
<dbReference type="STRING" id="578459.A0A194S419"/>
<dbReference type="SUPFAM" id="SSF55961">
    <property type="entry name" value="Bet v1-like"/>
    <property type="match status" value="1"/>
</dbReference>
<evidence type="ECO:0000313" key="1">
    <source>
        <dbReference type="EMBL" id="KPV74161.1"/>
    </source>
</evidence>
<dbReference type="Pfam" id="PF08982">
    <property type="entry name" value="AtaL"/>
    <property type="match status" value="1"/>
</dbReference>
<gene>
    <name evidence="1" type="ORF">RHOBADRAFT_37115</name>
</gene>
<keyword evidence="2" id="KW-1185">Reference proteome</keyword>
<evidence type="ECO:0000313" key="2">
    <source>
        <dbReference type="Proteomes" id="UP000053890"/>
    </source>
</evidence>
<name>A0A194S419_RHOGW</name>
<dbReference type="AlphaFoldDB" id="A0A194S419"/>
<organism evidence="1 2">
    <name type="scientific">Rhodotorula graminis (strain WP1)</name>
    <dbReference type="NCBI Taxonomy" id="578459"/>
    <lineage>
        <taxon>Eukaryota</taxon>
        <taxon>Fungi</taxon>
        <taxon>Dikarya</taxon>
        <taxon>Basidiomycota</taxon>
        <taxon>Pucciniomycotina</taxon>
        <taxon>Microbotryomycetes</taxon>
        <taxon>Sporidiobolales</taxon>
        <taxon>Sporidiobolaceae</taxon>
        <taxon>Rhodotorula</taxon>
    </lineage>
</organism>
<protein>
    <recommendedName>
        <fullName evidence="3">DUF1857-domain-containing protein</fullName>
    </recommendedName>
</protein>
<dbReference type="EMBL" id="KQ474080">
    <property type="protein sequence ID" value="KPV74161.1"/>
    <property type="molecule type" value="Genomic_DNA"/>
</dbReference>
<dbReference type="RefSeq" id="XP_018270210.1">
    <property type="nucleotide sequence ID" value="XM_018413408.1"/>
</dbReference>
<dbReference type="OMA" id="FEWRHPD"/>
<accession>A0A194S419</accession>